<gene>
    <name evidence="2" type="primary">51</name>
    <name evidence="2" type="ORF">SEA_LILYLOU_51</name>
</gene>
<evidence type="ECO:0000313" key="2">
    <source>
        <dbReference type="EMBL" id="QDF16079.1"/>
    </source>
</evidence>
<feature type="region of interest" description="Disordered" evidence="1">
    <location>
        <begin position="36"/>
        <end position="125"/>
    </location>
</feature>
<accession>A0A4Y6ELC8</accession>
<feature type="region of interest" description="Disordered" evidence="1">
    <location>
        <begin position="325"/>
        <end position="350"/>
    </location>
</feature>
<dbReference type="Proteomes" id="UP000320638">
    <property type="component" value="Genome"/>
</dbReference>
<organism evidence="2 3">
    <name type="scientific">Microbacterium phage LilyLou</name>
    <dbReference type="NCBI Taxonomy" id="2590876"/>
    <lineage>
        <taxon>Viruses</taxon>
        <taxon>Duplodnaviria</taxon>
        <taxon>Heunggongvirae</taxon>
        <taxon>Uroviricota</taxon>
        <taxon>Caudoviricetes</taxon>
        <taxon>Eekayvirinae</taxon>
        <taxon>Tinytimothyvirus</taxon>
        <taxon>Tinytimothyvirus alex44</taxon>
    </lineage>
</organism>
<proteinExistence type="predicted"/>
<evidence type="ECO:0000313" key="3">
    <source>
        <dbReference type="Proteomes" id="UP000320638"/>
    </source>
</evidence>
<evidence type="ECO:0000256" key="1">
    <source>
        <dbReference type="SAM" id="MobiDB-lite"/>
    </source>
</evidence>
<protein>
    <submittedName>
        <fullName evidence="2">Uncharacterized protein</fullName>
    </submittedName>
</protein>
<feature type="compositionally biased region" description="Low complexity" evidence="1">
    <location>
        <begin position="47"/>
        <end position="103"/>
    </location>
</feature>
<reference evidence="2 3" key="1">
    <citation type="submission" date="2019-05" db="EMBL/GenBank/DDBJ databases">
        <authorList>
            <person name="Berry L.J."/>
            <person name="Reagor J.P."/>
            <person name="Chani A.S."/>
            <person name="Suter H.M."/>
            <person name="Vanzant E.P."/>
            <person name="Fields E.J."/>
            <person name="Sabotchick N.R."/>
            <person name="Mahoney L.M."/>
            <person name="Gaffney B.L."/>
            <person name="Staples A.K."/>
            <person name="King R.A."/>
            <person name="Rinehart C.A."/>
            <person name="Rowland N.S."/>
            <person name="Garlena R.A."/>
            <person name="Russell D.A."/>
            <person name="Pope W.H."/>
            <person name="Jacobs-Sera D."/>
            <person name="Hendrix R.W."/>
            <person name="Hatfull G.F."/>
        </authorList>
    </citation>
    <scope>NUCLEOTIDE SEQUENCE [LARGE SCALE GENOMIC DNA]</scope>
</reference>
<name>A0A4Y6ELC8_9CAUD</name>
<sequence length="371" mass="38038">MSDGTNTEGQETTGNEKYVSQIDDLFAFAYNSVHNPEDTAKAGEGGTSDSAAGAGTEGAAASGEGATAAAGDGAAQDAGAVSTTAGDQPGADGGAAATDAGTGKADGDPGAGGDGGAESDPAGVATEGLESADAVALFAPARDKAFQQMDLSFRQAAIAELQEEIEPEVLEILQDVPARLAGQEVPSLARDAKPGDRIRLNDSRDAAQYQRDLSSIVEKMVKDRTAEKSNDARPMASVIQESFLLFENNPDLIPNTKGFDKELATRFVEIAAPYATKINGKTIGYAVNVQPLINSLRADIAKQRGANGVTAAQQRAEQQRQAAAAQERDAEGKFQPQAGVLSKSGNQGEAADDYSAFWGASGVPMPGTLGI</sequence>
<dbReference type="EMBL" id="MK894438">
    <property type="protein sequence ID" value="QDF16079.1"/>
    <property type="molecule type" value="Genomic_DNA"/>
</dbReference>